<keyword evidence="4" id="KW-1185">Reference proteome</keyword>
<dbReference type="PANTHER" id="PTHR47718:SF7">
    <property type="entry name" value="PROTEIN FAR1-RELATED SEQUENCE"/>
    <property type="match status" value="1"/>
</dbReference>
<protein>
    <recommendedName>
        <fullName evidence="2">MULE transposase domain-containing protein</fullName>
    </recommendedName>
</protein>
<dbReference type="InterPro" id="IPR018289">
    <property type="entry name" value="MULE_transposase_dom"/>
</dbReference>
<gene>
    <name evidence="3" type="ORF">Ahy_A07g035819</name>
</gene>
<evidence type="ECO:0000313" key="3">
    <source>
        <dbReference type="EMBL" id="RYR49348.1"/>
    </source>
</evidence>
<evidence type="ECO:0000259" key="2">
    <source>
        <dbReference type="Pfam" id="PF10551"/>
    </source>
</evidence>
<name>A0A445CEK6_ARAHY</name>
<evidence type="ECO:0000313" key="4">
    <source>
        <dbReference type="Proteomes" id="UP000289738"/>
    </source>
</evidence>
<dbReference type="EMBL" id="SDMP01000007">
    <property type="protein sequence ID" value="RYR49348.1"/>
    <property type="molecule type" value="Genomic_DNA"/>
</dbReference>
<dbReference type="AlphaFoldDB" id="A0A445CEK6"/>
<sequence>MLMDFEYVDFGILFEQVKVICASGVVVRMEAKLDDGVNRGAGIQEDRSGGTQSETNDTPIRDDEAAYEFYRRYGKCHGFGIRKGDSRKEDNGRVIRKRDTVSPLEDPRLYGRASRGVFSDGFHEKDAYNYIEKTKREKIVDGDANAAIIYLEGKVLSDPMCMARYNLTDNNMLANLFWADGGSQVIVTDRCDSMRAAIRVVFSEATHRLCAWHVEKNVISNLKDEGVRQLFTRWLYSNMEIEEFEAEWDAAIVEYRLHDSFWAKKTYDKRKMWANAYLRDKFCAGFRTASRYEGINANIKKFLNTRHNLLELVQNVELMVREYRNNELEDHFKSIHGNPVITTCLDPLERFAANVYTRELFLYVRREIVGVGAVNFVAKVRRSTTMVYTVEDYGIPGRPLMLLYDRHEHAREVPSRLVLNRWRKDVKSLDNYGEGRADECSEWGFILRQGALHTTSQWFSFVAAHSLCLFNTVMSGIRALCEQIEAVCNQKSPLAKGRDTPSVKDAVVVKTKGAPRIKKMSNPQEDGKTADLGLEGSSPIENAKGRCDASKVLPLKAGEVIADSDVEESGFRPNEGGQSRHIHIESWDSVLPMCFNEDNCVKIAAMMHDIIRVTDRLASNLRQV</sequence>
<evidence type="ECO:0000256" key="1">
    <source>
        <dbReference type="SAM" id="MobiDB-lite"/>
    </source>
</evidence>
<feature type="compositionally biased region" description="Polar residues" evidence="1">
    <location>
        <begin position="49"/>
        <end position="58"/>
    </location>
</feature>
<accession>A0A445CEK6</accession>
<feature type="domain" description="MULE transposase" evidence="2">
    <location>
        <begin position="183"/>
        <end position="217"/>
    </location>
</feature>
<organism evidence="3 4">
    <name type="scientific">Arachis hypogaea</name>
    <name type="common">Peanut</name>
    <dbReference type="NCBI Taxonomy" id="3818"/>
    <lineage>
        <taxon>Eukaryota</taxon>
        <taxon>Viridiplantae</taxon>
        <taxon>Streptophyta</taxon>
        <taxon>Embryophyta</taxon>
        <taxon>Tracheophyta</taxon>
        <taxon>Spermatophyta</taxon>
        <taxon>Magnoliopsida</taxon>
        <taxon>eudicotyledons</taxon>
        <taxon>Gunneridae</taxon>
        <taxon>Pentapetalae</taxon>
        <taxon>rosids</taxon>
        <taxon>fabids</taxon>
        <taxon>Fabales</taxon>
        <taxon>Fabaceae</taxon>
        <taxon>Papilionoideae</taxon>
        <taxon>50 kb inversion clade</taxon>
        <taxon>dalbergioids sensu lato</taxon>
        <taxon>Dalbergieae</taxon>
        <taxon>Pterocarpus clade</taxon>
        <taxon>Arachis</taxon>
    </lineage>
</organism>
<dbReference type="Proteomes" id="UP000289738">
    <property type="component" value="Chromosome A07"/>
</dbReference>
<dbReference type="Pfam" id="PF10551">
    <property type="entry name" value="MULE"/>
    <property type="match status" value="1"/>
</dbReference>
<feature type="region of interest" description="Disordered" evidence="1">
    <location>
        <begin position="39"/>
        <end position="60"/>
    </location>
</feature>
<comment type="caution">
    <text evidence="3">The sequence shown here is derived from an EMBL/GenBank/DDBJ whole genome shotgun (WGS) entry which is preliminary data.</text>
</comment>
<dbReference type="PANTHER" id="PTHR47718">
    <property type="entry name" value="OS01G0519700 PROTEIN"/>
    <property type="match status" value="1"/>
</dbReference>
<proteinExistence type="predicted"/>
<reference evidence="3 4" key="1">
    <citation type="submission" date="2019-01" db="EMBL/GenBank/DDBJ databases">
        <title>Sequencing of cultivated peanut Arachis hypogaea provides insights into genome evolution and oil improvement.</title>
        <authorList>
            <person name="Chen X."/>
        </authorList>
    </citation>
    <scope>NUCLEOTIDE SEQUENCE [LARGE SCALE GENOMIC DNA]</scope>
    <source>
        <strain evidence="4">cv. Fuhuasheng</strain>
        <tissue evidence="3">Leaves</tissue>
    </source>
</reference>